<dbReference type="OrthoDB" id="9787292at2"/>
<dbReference type="PANTHER" id="PTHR48079">
    <property type="entry name" value="PROTEIN YEEZ"/>
    <property type="match status" value="1"/>
</dbReference>
<dbReference type="RefSeq" id="WP_141845348.1">
    <property type="nucleotide sequence ID" value="NZ_VFPM01000003.1"/>
</dbReference>
<accession>A0A543HI29</accession>
<feature type="domain" description="NAD-dependent epimerase/dehydratase" evidence="1">
    <location>
        <begin position="11"/>
        <end position="215"/>
    </location>
</feature>
<comment type="caution">
    <text evidence="2">The sequence shown here is derived from an EMBL/GenBank/DDBJ whole genome shotgun (WGS) entry which is preliminary data.</text>
</comment>
<protein>
    <submittedName>
        <fullName evidence="2">Nucleoside-diphosphate-sugar epimerase</fullName>
    </submittedName>
</protein>
<name>A0A543HI29_9MICO</name>
<evidence type="ECO:0000259" key="1">
    <source>
        <dbReference type="Pfam" id="PF01370"/>
    </source>
</evidence>
<sequence length="305" mass="32203">MSLGAGAHPHVLVIGASGYLGRAVTERLVETGHDVVALTRERAETTPVHHGDTVRGDLREPDSLRAAVTPDVDAVIHLATPLGNEAADLAALEAIITQLSGSGRPFLYTSGVWVLGPSPAGAEPFDEDAPPRPLALVGYRHRLEERVLAAADEGVRGMVIRPGVAHGRAGGIPALLLDLAQQHREALHVGEERVRWPMVHVDDLAELFVLALRDGAARSIFHGVSEGVDTRDLAASVAVAAGVSGTRPWSLTEAAAALGQSFAEALATDQVVSAVRTRHALGWQPRHPNALEDLAHGSYRRLQVG</sequence>
<keyword evidence="3" id="KW-1185">Reference proteome</keyword>
<evidence type="ECO:0000313" key="3">
    <source>
        <dbReference type="Proteomes" id="UP000316747"/>
    </source>
</evidence>
<dbReference type="InterPro" id="IPR001509">
    <property type="entry name" value="Epimerase_deHydtase"/>
</dbReference>
<dbReference type="PANTHER" id="PTHR48079:SF6">
    <property type="entry name" value="NAD(P)-BINDING DOMAIN-CONTAINING PROTEIN-RELATED"/>
    <property type="match status" value="1"/>
</dbReference>
<dbReference type="EMBL" id="VFPM01000003">
    <property type="protein sequence ID" value="TQM57947.1"/>
    <property type="molecule type" value="Genomic_DNA"/>
</dbReference>
<proteinExistence type="predicted"/>
<dbReference type="GO" id="GO:0004029">
    <property type="term" value="F:aldehyde dehydrogenase (NAD+) activity"/>
    <property type="evidence" value="ECO:0007669"/>
    <property type="project" value="TreeGrafter"/>
</dbReference>
<dbReference type="SUPFAM" id="SSF51735">
    <property type="entry name" value="NAD(P)-binding Rossmann-fold domains"/>
    <property type="match status" value="1"/>
</dbReference>
<organism evidence="2 3">
    <name type="scientific">Humibacillus xanthopallidus</name>
    <dbReference type="NCBI Taxonomy" id="412689"/>
    <lineage>
        <taxon>Bacteria</taxon>
        <taxon>Bacillati</taxon>
        <taxon>Actinomycetota</taxon>
        <taxon>Actinomycetes</taxon>
        <taxon>Micrococcales</taxon>
        <taxon>Intrasporangiaceae</taxon>
        <taxon>Humibacillus</taxon>
    </lineage>
</organism>
<dbReference type="InterPro" id="IPR036291">
    <property type="entry name" value="NAD(P)-bd_dom_sf"/>
</dbReference>
<dbReference type="InterPro" id="IPR051783">
    <property type="entry name" value="NAD(P)-dependent_oxidoreduct"/>
</dbReference>
<dbReference type="Gene3D" id="3.40.50.720">
    <property type="entry name" value="NAD(P)-binding Rossmann-like Domain"/>
    <property type="match status" value="1"/>
</dbReference>
<gene>
    <name evidence="2" type="ORF">FBY41_3299</name>
</gene>
<dbReference type="Pfam" id="PF01370">
    <property type="entry name" value="Epimerase"/>
    <property type="match status" value="1"/>
</dbReference>
<dbReference type="AlphaFoldDB" id="A0A543HI29"/>
<evidence type="ECO:0000313" key="2">
    <source>
        <dbReference type="EMBL" id="TQM57947.1"/>
    </source>
</evidence>
<dbReference type="Proteomes" id="UP000316747">
    <property type="component" value="Unassembled WGS sequence"/>
</dbReference>
<dbReference type="GO" id="GO:0005737">
    <property type="term" value="C:cytoplasm"/>
    <property type="evidence" value="ECO:0007669"/>
    <property type="project" value="TreeGrafter"/>
</dbReference>
<reference evidence="2 3" key="1">
    <citation type="submission" date="2019-06" db="EMBL/GenBank/DDBJ databases">
        <title>Genome sequencing of plant associated microbes to promote plant fitness in Sorghum bicolor and Oryza sativa.</title>
        <authorList>
            <person name="Coleman-Derr D."/>
        </authorList>
    </citation>
    <scope>NUCLEOTIDE SEQUENCE [LARGE SCALE GENOMIC DNA]</scope>
    <source>
        <strain evidence="2 3">KV-663</strain>
    </source>
</reference>